<dbReference type="EMBL" id="AKHW03001362">
    <property type="protein sequence ID" value="KYO42684.1"/>
    <property type="molecule type" value="Genomic_DNA"/>
</dbReference>
<keyword evidence="8" id="KW-1185">Reference proteome</keyword>
<accession>A0A151P0V9</accession>
<dbReference type="InterPro" id="IPR001627">
    <property type="entry name" value="Semap_dom"/>
</dbReference>
<protein>
    <submittedName>
        <fullName evidence="7">Homer protein-like protein 3 isoform B</fullName>
    </submittedName>
</protein>
<comment type="subcellular location">
    <subcellularLocation>
        <location evidence="1">Membrane</location>
    </subcellularLocation>
</comment>
<dbReference type="GO" id="GO:0043931">
    <property type="term" value="P:ossification involved in bone maturation"/>
    <property type="evidence" value="ECO:0007669"/>
    <property type="project" value="TreeGrafter"/>
</dbReference>
<dbReference type="InterPro" id="IPR016201">
    <property type="entry name" value="PSI"/>
</dbReference>
<evidence type="ECO:0000256" key="1">
    <source>
        <dbReference type="ARBA" id="ARBA00004370"/>
    </source>
</evidence>
<gene>
    <name evidence="7" type="primary">HOMER3L</name>
    <name evidence="7" type="ORF">Y1Q_0000343</name>
</gene>
<dbReference type="SMART" id="SM00423">
    <property type="entry name" value="PSI"/>
    <property type="match status" value="1"/>
</dbReference>
<feature type="domain" description="Sema" evidence="6">
    <location>
        <begin position="14"/>
        <end position="425"/>
    </location>
</feature>
<dbReference type="InterPro" id="IPR002165">
    <property type="entry name" value="Plexin_repeat"/>
</dbReference>
<dbReference type="InterPro" id="IPR027231">
    <property type="entry name" value="Semaphorin"/>
</dbReference>
<dbReference type="Gene3D" id="3.30.1680.10">
    <property type="entry name" value="ligand-binding face of the semaphorins, domain 2"/>
    <property type="match status" value="1"/>
</dbReference>
<evidence type="ECO:0000256" key="4">
    <source>
        <dbReference type="ARBA" id="ARBA00023180"/>
    </source>
</evidence>
<evidence type="ECO:0000259" key="6">
    <source>
        <dbReference type="PROSITE" id="PS51004"/>
    </source>
</evidence>
<dbReference type="GO" id="GO:0030335">
    <property type="term" value="P:positive regulation of cell migration"/>
    <property type="evidence" value="ECO:0007669"/>
    <property type="project" value="TreeGrafter"/>
</dbReference>
<evidence type="ECO:0000313" key="8">
    <source>
        <dbReference type="Proteomes" id="UP000050525"/>
    </source>
</evidence>
<dbReference type="Pfam" id="PF01437">
    <property type="entry name" value="PSI"/>
    <property type="match status" value="1"/>
</dbReference>
<evidence type="ECO:0000256" key="5">
    <source>
        <dbReference type="PROSITE-ProRule" id="PRU00352"/>
    </source>
</evidence>
<dbReference type="InterPro" id="IPR036352">
    <property type="entry name" value="Semap_dom_sf"/>
</dbReference>
<reference evidence="7 8" key="1">
    <citation type="journal article" date="2012" name="Genome Biol.">
        <title>Sequencing three crocodilian genomes to illuminate the evolution of archosaurs and amniotes.</title>
        <authorList>
            <person name="St John J.A."/>
            <person name="Braun E.L."/>
            <person name="Isberg S.R."/>
            <person name="Miles L.G."/>
            <person name="Chong A.Y."/>
            <person name="Gongora J."/>
            <person name="Dalzell P."/>
            <person name="Moran C."/>
            <person name="Bed'hom B."/>
            <person name="Abzhanov A."/>
            <person name="Burgess S.C."/>
            <person name="Cooksey A.M."/>
            <person name="Castoe T.A."/>
            <person name="Crawford N.G."/>
            <person name="Densmore L.D."/>
            <person name="Drew J.C."/>
            <person name="Edwards S.V."/>
            <person name="Faircloth B.C."/>
            <person name="Fujita M.K."/>
            <person name="Greenwold M.J."/>
            <person name="Hoffmann F.G."/>
            <person name="Howard J.M."/>
            <person name="Iguchi T."/>
            <person name="Janes D.E."/>
            <person name="Khan S.Y."/>
            <person name="Kohno S."/>
            <person name="de Koning A.J."/>
            <person name="Lance S.L."/>
            <person name="McCarthy F.M."/>
            <person name="McCormack J.E."/>
            <person name="Merchant M.E."/>
            <person name="Peterson D.G."/>
            <person name="Pollock D.D."/>
            <person name="Pourmand N."/>
            <person name="Raney B.J."/>
            <person name="Roessler K.A."/>
            <person name="Sanford J.R."/>
            <person name="Sawyer R.H."/>
            <person name="Schmidt C.J."/>
            <person name="Triplett E.W."/>
            <person name="Tuberville T.D."/>
            <person name="Venegas-Anaya M."/>
            <person name="Howard J.T."/>
            <person name="Jarvis E.D."/>
            <person name="Guillette L.J.Jr."/>
            <person name="Glenn T.C."/>
            <person name="Green R.E."/>
            <person name="Ray D.A."/>
        </authorList>
    </citation>
    <scope>NUCLEOTIDE SEQUENCE [LARGE SCALE GENOMIC DNA]</scope>
    <source>
        <strain evidence="7">KSC_2009_1</strain>
    </source>
</reference>
<name>A0A151P0V9_ALLMI</name>
<comment type="caution">
    <text evidence="5">Lacks conserved residue(s) required for the propagation of feature annotation.</text>
</comment>
<dbReference type="GO" id="GO:0005886">
    <property type="term" value="C:plasma membrane"/>
    <property type="evidence" value="ECO:0007669"/>
    <property type="project" value="TreeGrafter"/>
</dbReference>
<dbReference type="GO" id="GO:0071526">
    <property type="term" value="P:semaphorin-plexin signaling pathway"/>
    <property type="evidence" value="ECO:0007669"/>
    <property type="project" value="TreeGrafter"/>
</dbReference>
<dbReference type="GO" id="GO:0007411">
    <property type="term" value="P:axon guidance"/>
    <property type="evidence" value="ECO:0007669"/>
    <property type="project" value="TreeGrafter"/>
</dbReference>
<sequence length="511" mass="58098">MQEAETSIPNCIPRKTVKYQNGNIKTFMKHGLSNFSTLLVNEETGTLFVGARDAVLALDLEDISIEKGSVYWFSSQDRQQDCIRRGKGKVECQNYILLLHKINDTNLYVCGTNAFHPACDYMVFNSTDAHLQGKAEDSKGKCPFEPTLKYASLLVDGELYSATSNNFLGTEPIIRRSLRNHLRTDFKTSWLNEPSFVHMDIVKESESNPDGDDDKMYVFFTETAVEFEFYDKPLVSRIARVCKGDLGGKRILQKRWTTFLKSRLVCSVPELNFQFNILQDVFLLKRADWQETIFYGIFTQQWGRLDISSVCAYSMETIQEVFSKGNYKGPCIDNFARSFGYNISLDLPDKILQFARDHPLMDNVVNPVGTDNGYLHKGLNCNGEMFIVEERQLFRSPEPVQSLKLSSRKGLLYVGSPSQVVQVPVSLCHQYQHCLDCVLARDPYCAWSQASAACVPVAKQIGDMQNLIQSIKYGDVSKCPSLGNNVGRGRKRIKRENKEIAIKRDQLERSF</sequence>
<dbReference type="PROSITE" id="PS51004">
    <property type="entry name" value="SEMA"/>
    <property type="match status" value="1"/>
</dbReference>
<proteinExistence type="predicted"/>
<evidence type="ECO:0000313" key="7">
    <source>
        <dbReference type="EMBL" id="KYO42684.1"/>
    </source>
</evidence>
<keyword evidence="3" id="KW-1015">Disulfide bond</keyword>
<dbReference type="GO" id="GO:0045499">
    <property type="term" value="F:chemorepellent activity"/>
    <property type="evidence" value="ECO:0007669"/>
    <property type="project" value="TreeGrafter"/>
</dbReference>
<dbReference type="Proteomes" id="UP000050525">
    <property type="component" value="Unassembled WGS sequence"/>
</dbReference>
<dbReference type="GO" id="GO:0030215">
    <property type="term" value="F:semaphorin receptor binding"/>
    <property type="evidence" value="ECO:0007669"/>
    <property type="project" value="InterPro"/>
</dbReference>
<dbReference type="SMART" id="SM00630">
    <property type="entry name" value="Sema"/>
    <property type="match status" value="1"/>
</dbReference>
<dbReference type="PANTHER" id="PTHR11036:SF146">
    <property type="entry name" value="SEMA DOMAIN-CONTAINING PROTEIN"/>
    <property type="match status" value="1"/>
</dbReference>
<keyword evidence="4" id="KW-0325">Glycoprotein</keyword>
<dbReference type="InterPro" id="IPR015943">
    <property type="entry name" value="WD40/YVTN_repeat-like_dom_sf"/>
</dbReference>
<dbReference type="Gene3D" id="2.130.10.10">
    <property type="entry name" value="YVTN repeat-like/Quinoprotein amine dehydrogenase"/>
    <property type="match status" value="1"/>
</dbReference>
<evidence type="ECO:0000256" key="2">
    <source>
        <dbReference type="ARBA" id="ARBA00023136"/>
    </source>
</evidence>
<dbReference type="SUPFAM" id="SSF103575">
    <property type="entry name" value="Plexin repeat"/>
    <property type="match status" value="1"/>
</dbReference>
<dbReference type="Pfam" id="PF01403">
    <property type="entry name" value="Sema"/>
    <property type="match status" value="1"/>
</dbReference>
<dbReference type="GO" id="GO:0005615">
    <property type="term" value="C:extracellular space"/>
    <property type="evidence" value="ECO:0007669"/>
    <property type="project" value="TreeGrafter"/>
</dbReference>
<organism evidence="7 8">
    <name type="scientific">Alligator mississippiensis</name>
    <name type="common">American alligator</name>
    <dbReference type="NCBI Taxonomy" id="8496"/>
    <lineage>
        <taxon>Eukaryota</taxon>
        <taxon>Metazoa</taxon>
        <taxon>Chordata</taxon>
        <taxon>Craniata</taxon>
        <taxon>Vertebrata</taxon>
        <taxon>Euteleostomi</taxon>
        <taxon>Archelosauria</taxon>
        <taxon>Archosauria</taxon>
        <taxon>Crocodylia</taxon>
        <taxon>Alligatoridae</taxon>
        <taxon>Alligatorinae</taxon>
        <taxon>Alligator</taxon>
    </lineage>
</organism>
<keyword evidence="2" id="KW-0472">Membrane</keyword>
<dbReference type="GO" id="GO:0001755">
    <property type="term" value="P:neural crest cell migration"/>
    <property type="evidence" value="ECO:0007669"/>
    <property type="project" value="TreeGrafter"/>
</dbReference>
<evidence type="ECO:0000256" key="3">
    <source>
        <dbReference type="ARBA" id="ARBA00023157"/>
    </source>
</evidence>
<comment type="caution">
    <text evidence="7">The sequence shown here is derived from an EMBL/GenBank/DDBJ whole genome shotgun (WGS) entry which is preliminary data.</text>
</comment>
<dbReference type="GO" id="GO:0000122">
    <property type="term" value="P:negative regulation of transcription by RNA polymerase II"/>
    <property type="evidence" value="ECO:0007669"/>
    <property type="project" value="TreeGrafter"/>
</dbReference>
<dbReference type="AlphaFoldDB" id="A0A151P0V9"/>
<dbReference type="SUPFAM" id="SSF101912">
    <property type="entry name" value="Sema domain"/>
    <property type="match status" value="1"/>
</dbReference>
<dbReference type="PANTHER" id="PTHR11036">
    <property type="entry name" value="SEMAPHORIN"/>
    <property type="match status" value="1"/>
</dbReference>